<protein>
    <submittedName>
        <fullName evidence="1">Uncharacterized protein</fullName>
    </submittedName>
</protein>
<organism evidence="1 2">
    <name type="scientific">Necator americanus</name>
    <name type="common">Human hookworm</name>
    <dbReference type="NCBI Taxonomy" id="51031"/>
    <lineage>
        <taxon>Eukaryota</taxon>
        <taxon>Metazoa</taxon>
        <taxon>Ecdysozoa</taxon>
        <taxon>Nematoda</taxon>
        <taxon>Chromadorea</taxon>
        <taxon>Rhabditida</taxon>
        <taxon>Rhabditina</taxon>
        <taxon>Rhabditomorpha</taxon>
        <taxon>Strongyloidea</taxon>
        <taxon>Ancylostomatidae</taxon>
        <taxon>Bunostominae</taxon>
        <taxon>Necator</taxon>
    </lineage>
</organism>
<dbReference type="Proteomes" id="UP001303046">
    <property type="component" value="Unassembled WGS sequence"/>
</dbReference>
<name>A0ABR1DWY1_NECAM</name>
<comment type="caution">
    <text evidence="1">The sequence shown here is derived from an EMBL/GenBank/DDBJ whole genome shotgun (WGS) entry which is preliminary data.</text>
</comment>
<reference evidence="1 2" key="1">
    <citation type="submission" date="2023-08" db="EMBL/GenBank/DDBJ databases">
        <title>A Necator americanus chromosomal reference genome.</title>
        <authorList>
            <person name="Ilik V."/>
            <person name="Petrzelkova K.J."/>
            <person name="Pardy F."/>
            <person name="Fuh T."/>
            <person name="Niatou-Singa F.S."/>
            <person name="Gouil Q."/>
            <person name="Baker L."/>
            <person name="Ritchie M.E."/>
            <person name="Jex A.R."/>
            <person name="Gazzola D."/>
            <person name="Li H."/>
            <person name="Toshio Fujiwara R."/>
            <person name="Zhan B."/>
            <person name="Aroian R.V."/>
            <person name="Pafco B."/>
            <person name="Schwarz E.M."/>
        </authorList>
    </citation>
    <scope>NUCLEOTIDE SEQUENCE [LARGE SCALE GENOMIC DNA]</scope>
    <source>
        <strain evidence="1 2">Aroian</strain>
        <tissue evidence="1">Whole animal</tissue>
    </source>
</reference>
<keyword evidence="2" id="KW-1185">Reference proteome</keyword>
<gene>
    <name evidence="1" type="primary">Necator_chrV.g18442</name>
    <name evidence="1" type="ORF">RB195_013651</name>
</gene>
<accession>A0ABR1DWY1</accession>
<evidence type="ECO:0000313" key="1">
    <source>
        <dbReference type="EMBL" id="KAK6754788.1"/>
    </source>
</evidence>
<sequence>MAGECGAIDEVQRRWRWRPPACAAVESNFKWPLPSVRVMASNRVAVPYEITISIASTQLNDPVQRRGTAEAVALSAITSRLLVQMQNFSDYRISPTPRLGPEIGLAWRLLDS</sequence>
<evidence type="ECO:0000313" key="2">
    <source>
        <dbReference type="Proteomes" id="UP001303046"/>
    </source>
</evidence>
<dbReference type="EMBL" id="JAVFWL010000005">
    <property type="protein sequence ID" value="KAK6754788.1"/>
    <property type="molecule type" value="Genomic_DNA"/>
</dbReference>
<proteinExistence type="predicted"/>